<gene>
    <name evidence="1" type="ORF">MM415B02150_0006</name>
</gene>
<dbReference type="EMBL" id="MT142609">
    <property type="protein sequence ID" value="QJA86001.1"/>
    <property type="molecule type" value="Genomic_DNA"/>
</dbReference>
<dbReference type="AlphaFoldDB" id="A0A6M3KWN1"/>
<proteinExistence type="predicted"/>
<evidence type="ECO:0000313" key="1">
    <source>
        <dbReference type="EMBL" id="QJA86001.1"/>
    </source>
</evidence>
<accession>A0A6M3KWN1</accession>
<protein>
    <submittedName>
        <fullName evidence="1">Uncharacterized protein</fullName>
    </submittedName>
</protein>
<reference evidence="1" key="1">
    <citation type="submission" date="2020-03" db="EMBL/GenBank/DDBJ databases">
        <title>The deep terrestrial virosphere.</title>
        <authorList>
            <person name="Holmfeldt K."/>
            <person name="Nilsson E."/>
            <person name="Simone D."/>
            <person name="Lopez-Fernandez M."/>
            <person name="Wu X."/>
            <person name="de Brujin I."/>
            <person name="Lundin D."/>
            <person name="Andersson A."/>
            <person name="Bertilsson S."/>
            <person name="Dopson M."/>
        </authorList>
    </citation>
    <scope>NUCLEOTIDE SEQUENCE</scope>
    <source>
        <strain evidence="1">MM415B02150</strain>
    </source>
</reference>
<name>A0A6M3KWN1_9ZZZZ</name>
<organism evidence="1">
    <name type="scientific">viral metagenome</name>
    <dbReference type="NCBI Taxonomy" id="1070528"/>
    <lineage>
        <taxon>unclassified sequences</taxon>
        <taxon>metagenomes</taxon>
        <taxon>organismal metagenomes</taxon>
    </lineage>
</organism>
<sequence>MDKITTCWICGKESDQGACCRACENSGLYENLLSLGLVDKLEPEELDGSWDNGIKFLEG</sequence>